<accession>A0ABV4CXL1</accession>
<organism evidence="11 12">
    <name type="scientific">Heminiphilus faecis</name>
    <dbReference type="NCBI Taxonomy" id="2601703"/>
    <lineage>
        <taxon>Bacteria</taxon>
        <taxon>Pseudomonadati</taxon>
        <taxon>Bacteroidota</taxon>
        <taxon>Bacteroidia</taxon>
        <taxon>Bacteroidales</taxon>
        <taxon>Muribaculaceae</taxon>
        <taxon>Heminiphilus</taxon>
    </lineage>
</organism>
<evidence type="ECO:0000256" key="5">
    <source>
        <dbReference type="ARBA" id="ARBA00022946"/>
    </source>
</evidence>
<name>A0ABV4CXL1_9BACT</name>
<evidence type="ECO:0000313" key="11">
    <source>
        <dbReference type="EMBL" id="MEY8244809.1"/>
    </source>
</evidence>
<evidence type="ECO:0000256" key="6">
    <source>
        <dbReference type="ARBA" id="ARBA00023002"/>
    </source>
</evidence>
<evidence type="ECO:0000313" key="12">
    <source>
        <dbReference type="Proteomes" id="UP001565200"/>
    </source>
</evidence>
<dbReference type="RefSeq" id="WP_369863251.1">
    <property type="nucleotide sequence ID" value="NZ_JBCLPP010000008.1"/>
</dbReference>
<comment type="caution">
    <text evidence="11">The sequence shown here is derived from an EMBL/GenBank/DDBJ whole genome shotgun (WGS) entry which is preliminary data.</text>
</comment>
<dbReference type="InterPro" id="IPR023753">
    <property type="entry name" value="FAD/NAD-binding_dom"/>
</dbReference>
<comment type="similarity">
    <text evidence="1">Belongs to the NADH dehydrogenase family.</text>
</comment>
<sequence>MTGNKETIVVVGGGFAGMNFIKRIDRDRYDVILVDRNNFHSFPPLFYQIASSGLEPASISFPFRREIRKMKIKPRFHMGEVKLLDIADKKIVTQFETIHYDKLVIAAGTTNNFFGIEDLYKYVFTIKSTGQAIRCRNEILDRLERASNSTDPDIRRKLLSFTVIGGGPSGVEVAGAIGEMKRYILHREYPTIKSDELSITLIEGSDRLLHTMSGTASRYALKYLKSLYVDVHLQKTMQSYRDNIITFTDGSTMYSEMMVWTAGVTGETFEVRGGELPTGPGHRFLVDEYNRVQGHDDVFVIGDLALHTDDLYPRGCPQLAQVAIQQARNLARNLNSDCMEHPFVYNDKGSMATIGRNRAVADLRHMHLTGFPAWFTWMFIHLISILGMRNKLVVLTNWIWAYFSYPTSLRLLIHPGRYPLRSRWGER</sequence>
<dbReference type="EMBL" id="JBCLPP010000008">
    <property type="protein sequence ID" value="MEY8244809.1"/>
    <property type="molecule type" value="Genomic_DNA"/>
</dbReference>
<evidence type="ECO:0000259" key="10">
    <source>
        <dbReference type="Pfam" id="PF22366"/>
    </source>
</evidence>
<evidence type="ECO:0000256" key="4">
    <source>
        <dbReference type="ARBA" id="ARBA00022827"/>
    </source>
</evidence>
<keyword evidence="12" id="KW-1185">Reference proteome</keyword>
<keyword evidence="4" id="KW-0274">FAD</keyword>
<dbReference type="PANTHER" id="PTHR43706:SF47">
    <property type="entry name" value="EXTERNAL NADH-UBIQUINONE OXIDOREDUCTASE 1, MITOCHONDRIAL-RELATED"/>
    <property type="match status" value="1"/>
</dbReference>
<dbReference type="Pfam" id="PF22366">
    <property type="entry name" value="NDH2_C"/>
    <property type="match status" value="1"/>
</dbReference>
<dbReference type="Pfam" id="PF07992">
    <property type="entry name" value="Pyr_redox_2"/>
    <property type="match status" value="1"/>
</dbReference>
<keyword evidence="5" id="KW-0809">Transit peptide</keyword>
<evidence type="ECO:0000256" key="7">
    <source>
        <dbReference type="ARBA" id="ARBA00023027"/>
    </source>
</evidence>
<gene>
    <name evidence="11" type="ORF">AAK873_04130</name>
</gene>
<dbReference type="Proteomes" id="UP001565200">
    <property type="component" value="Unassembled WGS sequence"/>
</dbReference>
<protein>
    <recommendedName>
        <fullName evidence="2">NADH:ubiquinone reductase (non-electrogenic)</fullName>
        <ecNumber evidence="2">1.6.5.9</ecNumber>
    </recommendedName>
</protein>
<dbReference type="InterPro" id="IPR054585">
    <property type="entry name" value="NDH2-like_C"/>
</dbReference>
<comment type="catalytic activity">
    <reaction evidence="8">
        <text>a quinone + NADH + H(+) = a quinol + NAD(+)</text>
        <dbReference type="Rhea" id="RHEA:46160"/>
        <dbReference type="ChEBI" id="CHEBI:15378"/>
        <dbReference type="ChEBI" id="CHEBI:24646"/>
        <dbReference type="ChEBI" id="CHEBI:57540"/>
        <dbReference type="ChEBI" id="CHEBI:57945"/>
        <dbReference type="ChEBI" id="CHEBI:132124"/>
        <dbReference type="EC" id="1.6.5.9"/>
    </reaction>
</comment>
<evidence type="ECO:0000256" key="1">
    <source>
        <dbReference type="ARBA" id="ARBA00005272"/>
    </source>
</evidence>
<keyword evidence="6 11" id="KW-0560">Oxidoreductase</keyword>
<feature type="domain" description="FAD/NAD(P)-binding" evidence="9">
    <location>
        <begin position="7"/>
        <end position="327"/>
    </location>
</feature>
<dbReference type="InterPro" id="IPR045024">
    <property type="entry name" value="NDH-2"/>
</dbReference>
<keyword evidence="3" id="KW-0285">Flavoprotein</keyword>
<keyword evidence="7" id="KW-0520">NAD</keyword>
<dbReference type="GO" id="GO:0016491">
    <property type="term" value="F:oxidoreductase activity"/>
    <property type="evidence" value="ECO:0007669"/>
    <property type="project" value="UniProtKB-KW"/>
</dbReference>
<dbReference type="SUPFAM" id="SSF51905">
    <property type="entry name" value="FAD/NAD(P)-binding domain"/>
    <property type="match status" value="2"/>
</dbReference>
<dbReference type="EC" id="1.6.5.9" evidence="2"/>
<dbReference type="Gene3D" id="3.50.50.100">
    <property type="match status" value="1"/>
</dbReference>
<evidence type="ECO:0000256" key="8">
    <source>
        <dbReference type="ARBA" id="ARBA00047599"/>
    </source>
</evidence>
<dbReference type="PRINTS" id="PR00368">
    <property type="entry name" value="FADPNR"/>
</dbReference>
<dbReference type="PANTHER" id="PTHR43706">
    <property type="entry name" value="NADH DEHYDROGENASE"/>
    <property type="match status" value="1"/>
</dbReference>
<proteinExistence type="inferred from homology"/>
<reference evidence="11 12" key="1">
    <citation type="submission" date="2024-03" db="EMBL/GenBank/DDBJ databases">
        <title>Mouse gut bacterial collection (mGBC) of GemPharmatech.</title>
        <authorList>
            <person name="He Y."/>
            <person name="Dong L."/>
            <person name="Wu D."/>
            <person name="Gao X."/>
            <person name="Lin Z."/>
        </authorList>
    </citation>
    <scope>NUCLEOTIDE SEQUENCE [LARGE SCALE GENOMIC DNA]</scope>
    <source>
        <strain evidence="11 12">54-13</strain>
    </source>
</reference>
<evidence type="ECO:0000256" key="2">
    <source>
        <dbReference type="ARBA" id="ARBA00012637"/>
    </source>
</evidence>
<evidence type="ECO:0000256" key="3">
    <source>
        <dbReference type="ARBA" id="ARBA00022630"/>
    </source>
</evidence>
<evidence type="ECO:0000259" key="9">
    <source>
        <dbReference type="Pfam" id="PF07992"/>
    </source>
</evidence>
<feature type="domain" description="External alternative NADH-ubiquinone oxidoreductase-like C-terminal" evidence="10">
    <location>
        <begin position="348"/>
        <end position="402"/>
    </location>
</feature>
<dbReference type="InterPro" id="IPR036188">
    <property type="entry name" value="FAD/NAD-bd_sf"/>
</dbReference>